<dbReference type="GO" id="GO:0016811">
    <property type="term" value="F:hydrolase activity, acting on carbon-nitrogen (but not peptide) bonds, in linear amides"/>
    <property type="evidence" value="ECO:0007669"/>
    <property type="project" value="InterPro"/>
</dbReference>
<dbReference type="Gene3D" id="2.30.40.10">
    <property type="entry name" value="Urease, subunit C, domain 1"/>
    <property type="match status" value="1"/>
</dbReference>
<comment type="caution">
    <text evidence="2">The sequence shown here is derived from an EMBL/GenBank/DDBJ whole genome shotgun (WGS) entry which is preliminary data.</text>
</comment>
<feature type="domain" description="Amidohydrolase 3" evidence="1">
    <location>
        <begin position="44"/>
        <end position="511"/>
    </location>
</feature>
<dbReference type="InterPro" id="IPR013108">
    <property type="entry name" value="Amidohydro_3"/>
</dbReference>
<dbReference type="SUPFAM" id="SSF51338">
    <property type="entry name" value="Composite domain of metallo-dependent hydrolases"/>
    <property type="match status" value="1"/>
</dbReference>
<sequence>MLDLIIKNGFIIDGTGRAGYAADIGIVNGLIKEVGSLRNVSSREVIDAKGLTVSPGFIDFHSHADVELMRQSSERPKIMQGITTEVIGNCGMAVAPLSKHNLYPQKEYVTSLLGSSEIEWSWSNLKQYFTQLERRNIPVNVASYAAHGAIRVAVMGFDARKPTQEELDKMKMLAVQAMKEGAVGLSTGLIYPPGCYADIHELVELCKVVAEYDGFYASHVRNESDKLIESLKEAIEIGKRANISVHISHFKISGRSNWSKIGQALDLIHQAKREGIDITCDQYPYTAGSTTLTALLPQWVLAGGLEASLRRLSNARTRRTIRRELHQDIPRWDNLAKTTGWDSIVISLVNTEKNKIFEGKSIAKIAELREKDPADVLFDLLTEEKGSVIMVVFQGSEENVRRILQEPTTMIGTDGIPRKGKPHPRLYGTFPRILGKYVREEKILSLEEAIHRMTFLPAKRLQFDNIGQIKKGNYADITIFDRDSITDKSTYDQPCQYPEGIEYVLVSGEISVKTGEYTGALPGRILRKPSSDRNS</sequence>
<dbReference type="Gene3D" id="3.20.20.140">
    <property type="entry name" value="Metal-dependent hydrolases"/>
    <property type="match status" value="1"/>
</dbReference>
<dbReference type="Pfam" id="PF07969">
    <property type="entry name" value="Amidohydro_3"/>
    <property type="match status" value="1"/>
</dbReference>
<dbReference type="InterPro" id="IPR050378">
    <property type="entry name" value="Metallo-dep_Hydrolases_sf"/>
</dbReference>
<dbReference type="AlphaFoldDB" id="A0A523QHA2"/>
<evidence type="ECO:0000313" key="3">
    <source>
        <dbReference type="Proteomes" id="UP000320781"/>
    </source>
</evidence>
<protein>
    <submittedName>
        <fullName evidence="2">D-aminoacylase</fullName>
    </submittedName>
</protein>
<dbReference type="InterPro" id="IPR011059">
    <property type="entry name" value="Metal-dep_hydrolase_composite"/>
</dbReference>
<organism evidence="2 3">
    <name type="scientific">Aerophobetes bacterium</name>
    <dbReference type="NCBI Taxonomy" id="2030807"/>
    <lineage>
        <taxon>Bacteria</taxon>
        <taxon>Candidatus Aerophobota</taxon>
    </lineage>
</organism>
<dbReference type="Proteomes" id="UP000320781">
    <property type="component" value="Unassembled WGS sequence"/>
</dbReference>
<name>A0A523QHA2_UNCAE</name>
<proteinExistence type="predicted"/>
<evidence type="ECO:0000313" key="2">
    <source>
        <dbReference type="EMBL" id="TES84884.1"/>
    </source>
</evidence>
<dbReference type="CDD" id="cd01297">
    <property type="entry name" value="D-aminoacylase"/>
    <property type="match status" value="1"/>
</dbReference>
<dbReference type="InterPro" id="IPR032466">
    <property type="entry name" value="Metal_Hydrolase"/>
</dbReference>
<dbReference type="PANTHER" id="PTHR11647:SF1">
    <property type="entry name" value="COLLAPSIN RESPONSE MEDIATOR PROTEIN"/>
    <property type="match status" value="1"/>
</dbReference>
<dbReference type="EMBL" id="SOKU01000282">
    <property type="protein sequence ID" value="TES84884.1"/>
    <property type="molecule type" value="Genomic_DNA"/>
</dbReference>
<accession>A0A523QHA2</accession>
<reference evidence="2 3" key="1">
    <citation type="submission" date="2019-03" db="EMBL/GenBank/DDBJ databases">
        <title>Metabolic potential of uncultured bacteria and archaea associated with petroleum seepage in deep-sea sediments.</title>
        <authorList>
            <person name="Dong X."/>
            <person name="Hubert C."/>
        </authorList>
    </citation>
    <scope>NUCLEOTIDE SEQUENCE [LARGE SCALE GENOMIC DNA]</scope>
    <source>
        <strain evidence="2">E44_bin92</strain>
    </source>
</reference>
<dbReference type="InterPro" id="IPR023100">
    <property type="entry name" value="D-aminoacylase_insert_dom_sf"/>
</dbReference>
<dbReference type="Gene3D" id="3.30.1490.130">
    <property type="entry name" value="D-aminoacylase. Domain 3"/>
    <property type="match status" value="1"/>
</dbReference>
<dbReference type="SUPFAM" id="SSF51556">
    <property type="entry name" value="Metallo-dependent hydrolases"/>
    <property type="match status" value="1"/>
</dbReference>
<evidence type="ECO:0000259" key="1">
    <source>
        <dbReference type="Pfam" id="PF07969"/>
    </source>
</evidence>
<dbReference type="PANTHER" id="PTHR11647">
    <property type="entry name" value="HYDRANTOINASE/DIHYDROPYRIMIDINASE FAMILY MEMBER"/>
    <property type="match status" value="1"/>
</dbReference>
<gene>
    <name evidence="2" type="ORF">E3J95_05790</name>
</gene>